<dbReference type="AlphaFoldDB" id="M2QBY8"/>
<evidence type="ECO:0000313" key="1">
    <source>
        <dbReference type="EMBL" id="EMD24266.1"/>
    </source>
</evidence>
<reference evidence="1 2" key="1">
    <citation type="submission" date="2012-10" db="EMBL/GenBank/DDBJ databases">
        <title>Genome assembly of Amycolatopsis azurea DSM 43854.</title>
        <authorList>
            <person name="Khatri I."/>
            <person name="Kaur I."/>
            <person name="Subramanian S."/>
            <person name="Mayilraj S."/>
        </authorList>
    </citation>
    <scope>NUCLEOTIDE SEQUENCE [LARGE SCALE GENOMIC DNA]</scope>
    <source>
        <strain evidence="1 2">DSM 43854</strain>
    </source>
</reference>
<dbReference type="EMBL" id="ANMG01000060">
    <property type="protein sequence ID" value="EMD24266.1"/>
    <property type="molecule type" value="Genomic_DNA"/>
</dbReference>
<proteinExistence type="predicted"/>
<dbReference type="Proteomes" id="UP000014137">
    <property type="component" value="Unassembled WGS sequence"/>
</dbReference>
<comment type="caution">
    <text evidence="1">The sequence shown here is derived from an EMBL/GenBank/DDBJ whole genome shotgun (WGS) entry which is preliminary data.</text>
</comment>
<sequence length="46" mass="5399">MHEIEDELWDEFHRVVNMTSRELADWLRTRDELEPVAGGRRTGGTS</sequence>
<accession>M2QBY8</accession>
<dbReference type="Pfam" id="PF11338">
    <property type="entry name" value="DUF3140"/>
    <property type="match status" value="1"/>
</dbReference>
<protein>
    <submittedName>
        <fullName evidence="1">Uncharacterized protein</fullName>
    </submittedName>
</protein>
<dbReference type="InterPro" id="IPR021487">
    <property type="entry name" value="DUF3140"/>
</dbReference>
<evidence type="ECO:0000313" key="2">
    <source>
        <dbReference type="Proteomes" id="UP000014137"/>
    </source>
</evidence>
<organism evidence="1 2">
    <name type="scientific">Amycolatopsis azurea DSM 43854</name>
    <dbReference type="NCBI Taxonomy" id="1238180"/>
    <lineage>
        <taxon>Bacteria</taxon>
        <taxon>Bacillati</taxon>
        <taxon>Actinomycetota</taxon>
        <taxon>Actinomycetes</taxon>
        <taxon>Pseudonocardiales</taxon>
        <taxon>Pseudonocardiaceae</taxon>
        <taxon>Amycolatopsis</taxon>
    </lineage>
</organism>
<name>M2QBY8_9PSEU</name>
<gene>
    <name evidence="1" type="ORF">C791_6344</name>
</gene>
<dbReference type="PATRIC" id="fig|1238180.3.peg.6095"/>